<evidence type="ECO:0000313" key="1">
    <source>
        <dbReference type="EMBL" id="MBB6732445.1"/>
    </source>
</evidence>
<evidence type="ECO:0000313" key="2">
    <source>
        <dbReference type="Proteomes" id="UP000564644"/>
    </source>
</evidence>
<name>A0A7X0VWF3_9BACL</name>
<dbReference type="AlphaFoldDB" id="A0A7X0VWF3"/>
<gene>
    <name evidence="1" type="ORF">H7C18_16105</name>
</gene>
<proteinExistence type="predicted"/>
<dbReference type="RefSeq" id="WP_185130113.1">
    <property type="nucleotide sequence ID" value="NZ_JACJVO010000020.1"/>
</dbReference>
<keyword evidence="2" id="KW-1185">Reference proteome</keyword>
<dbReference type="EMBL" id="JACJVO010000020">
    <property type="protein sequence ID" value="MBB6732445.1"/>
    <property type="molecule type" value="Genomic_DNA"/>
</dbReference>
<reference evidence="1 2" key="1">
    <citation type="submission" date="2020-08" db="EMBL/GenBank/DDBJ databases">
        <title>Cohnella phylogeny.</title>
        <authorList>
            <person name="Dunlap C."/>
        </authorList>
    </citation>
    <scope>NUCLEOTIDE SEQUENCE [LARGE SCALE GENOMIC DNA]</scope>
    <source>
        <strain evidence="1 2">CBP 2801</strain>
    </source>
</reference>
<comment type="caution">
    <text evidence="1">The sequence shown here is derived from an EMBL/GenBank/DDBJ whole genome shotgun (WGS) entry which is preliminary data.</text>
</comment>
<dbReference type="Proteomes" id="UP000564644">
    <property type="component" value="Unassembled WGS sequence"/>
</dbReference>
<protein>
    <submittedName>
        <fullName evidence="1">Uncharacterized protein</fullName>
    </submittedName>
</protein>
<organism evidence="1 2">
    <name type="scientific">Cohnella zeiphila</name>
    <dbReference type="NCBI Taxonomy" id="2761120"/>
    <lineage>
        <taxon>Bacteria</taxon>
        <taxon>Bacillati</taxon>
        <taxon>Bacillota</taxon>
        <taxon>Bacilli</taxon>
        <taxon>Bacillales</taxon>
        <taxon>Paenibacillaceae</taxon>
        <taxon>Cohnella</taxon>
    </lineage>
</organism>
<accession>A0A7X0VWF3</accession>
<sequence length="557" mass="62014">MSSTGRRAAFRPKLGIQGPAVSWQDPWAGEERAACWMRTGTGSLLAPQDPTPEPVAFLRAMRELGAEFYVHHAMPDLAGQSEFVRDAALCGMEICLGNEYGNINGPYTEGTNRWDIPDEAVLEAARSGLLTGLLYDEPEHLQINAGQYRKDGFYPHWGATDGLSLAEAGRKVAEAVAERAARIRRLLEREGLDPDAVPLISEQVFPVMFHLFARSGMIPCPKIMKESFQPLQLSAALGAAKQYGRQMWICADLWGPDTGAWFTRAPGFPGHSPAEFASALRLGYFMGPDRLFAENVDALLHYGNGTTFRRTEFGDVWDEFAREFVPSHPLRWSHGDAECDIAIIHADDGNYGQNERLLGNRTLPAPETTQSVFQVWHLLSRGTIPPHGSCMHIPGYDFPRHRLKADVPAASFPLERGSSAHVAEGVHPLFYPSRSTLTFDETVSEGRLGRPGLIVVAGSRISEETLAMVRDRAERGATVVIADWLVPRRWADSEPVGSGRWLTTEHFLEDDRVRETLEPFLPAADCWTQRFGEAELRIYPKDSRGFELEFEVCEPNR</sequence>